<dbReference type="InterPro" id="IPR009100">
    <property type="entry name" value="AcylCoA_DH/oxidase_NM_dom_sf"/>
</dbReference>
<sequence length="114" mass="13132">MSFVTLPASLTRMMQQVQVPFVDTFRALRGVTPQEIGLLLKSITAKRRPKRVPSVNSDFYDILAELSPEERAIQQKIRSYMEEKIRPIANSFWERGEFPHEIVPGFARLIAETL</sequence>
<dbReference type="SUPFAM" id="SSF56645">
    <property type="entry name" value="Acyl-CoA dehydrogenase NM domain-like"/>
    <property type="match status" value="1"/>
</dbReference>
<protein>
    <submittedName>
        <fullName evidence="2">Acyl-CoA dehydrogenase</fullName>
    </submittedName>
</protein>
<dbReference type="InterPro" id="IPR045008">
    <property type="entry name" value="ACX4-like"/>
</dbReference>
<organism evidence="2 3">
    <name type="scientific">Chloroflexus aggregans</name>
    <dbReference type="NCBI Taxonomy" id="152260"/>
    <lineage>
        <taxon>Bacteria</taxon>
        <taxon>Bacillati</taxon>
        <taxon>Chloroflexota</taxon>
        <taxon>Chloroflexia</taxon>
        <taxon>Chloroflexales</taxon>
        <taxon>Chloroflexineae</taxon>
        <taxon>Chloroflexaceae</taxon>
        <taxon>Chloroflexus</taxon>
    </lineage>
</organism>
<name>A0A2J6X107_9CHLR</name>
<dbReference type="AlphaFoldDB" id="A0A2J6X107"/>
<evidence type="ECO:0000313" key="2">
    <source>
        <dbReference type="EMBL" id="PMP77483.1"/>
    </source>
</evidence>
<comment type="caution">
    <text evidence="2">The sequence shown here is derived from an EMBL/GenBank/DDBJ whole genome shotgun (WGS) entry which is preliminary data.</text>
</comment>
<evidence type="ECO:0000259" key="1">
    <source>
        <dbReference type="Pfam" id="PF02771"/>
    </source>
</evidence>
<dbReference type="GO" id="GO:0003995">
    <property type="term" value="F:acyl-CoA dehydrogenase activity"/>
    <property type="evidence" value="ECO:0007669"/>
    <property type="project" value="InterPro"/>
</dbReference>
<dbReference type="InterPro" id="IPR037069">
    <property type="entry name" value="AcylCoA_DH/ox_N_sf"/>
</dbReference>
<dbReference type="Pfam" id="PF02771">
    <property type="entry name" value="Acyl-CoA_dh_N"/>
    <property type="match status" value="1"/>
</dbReference>
<dbReference type="InterPro" id="IPR013786">
    <property type="entry name" value="AcylCoA_DH/ox_N"/>
</dbReference>
<dbReference type="Proteomes" id="UP000243376">
    <property type="component" value="Unassembled WGS sequence"/>
</dbReference>
<feature type="non-terminal residue" evidence="2">
    <location>
        <position position="114"/>
    </location>
</feature>
<evidence type="ECO:0000313" key="3">
    <source>
        <dbReference type="Proteomes" id="UP000243376"/>
    </source>
</evidence>
<accession>A0A2J6X107</accession>
<dbReference type="PANTHER" id="PTHR43188">
    <property type="entry name" value="ACYL-COENZYME A OXIDASE"/>
    <property type="match status" value="1"/>
</dbReference>
<proteinExistence type="predicted"/>
<gene>
    <name evidence="2" type="ORF">C0184_11885</name>
</gene>
<dbReference type="GO" id="GO:0050660">
    <property type="term" value="F:flavin adenine dinucleotide binding"/>
    <property type="evidence" value="ECO:0007669"/>
    <property type="project" value="InterPro"/>
</dbReference>
<dbReference type="GO" id="GO:0006635">
    <property type="term" value="P:fatty acid beta-oxidation"/>
    <property type="evidence" value="ECO:0007669"/>
    <property type="project" value="InterPro"/>
</dbReference>
<reference evidence="2 3" key="1">
    <citation type="submission" date="2018-01" db="EMBL/GenBank/DDBJ databases">
        <title>Metagenomic assembled genomes from two thermal pools in the Uzon Caldera, Kamchatka, Russia.</title>
        <authorList>
            <person name="Wilkins L."/>
            <person name="Ettinger C."/>
        </authorList>
    </citation>
    <scope>NUCLEOTIDE SEQUENCE [LARGE SCALE GENOMIC DNA]</scope>
    <source>
        <strain evidence="2">ZAV-02</strain>
    </source>
</reference>
<dbReference type="PANTHER" id="PTHR43188:SF1">
    <property type="entry name" value="ACYL-COA DEHYDROGENASE"/>
    <property type="match status" value="1"/>
</dbReference>
<feature type="domain" description="Acyl-CoA dehydrogenase/oxidase N-terminal" evidence="1">
    <location>
        <begin position="67"/>
        <end position="108"/>
    </location>
</feature>
<dbReference type="Gene3D" id="1.10.540.10">
    <property type="entry name" value="Acyl-CoA dehydrogenase/oxidase, N-terminal domain"/>
    <property type="match status" value="1"/>
</dbReference>
<dbReference type="EMBL" id="PNIQ01000797">
    <property type="protein sequence ID" value="PMP77483.1"/>
    <property type="molecule type" value="Genomic_DNA"/>
</dbReference>